<dbReference type="OrthoDB" id="442243at2759"/>
<feature type="region of interest" description="Disordered" evidence="1">
    <location>
        <begin position="1"/>
        <end position="49"/>
    </location>
</feature>
<name>A0A5N5QU63_9AGAM</name>
<dbReference type="AlphaFoldDB" id="A0A5N5QU63"/>
<dbReference type="PANTHER" id="PTHR47842:SF1">
    <property type="entry name" value="DUF676 DOMAIN-CONTAINING PROTEIN"/>
    <property type="match status" value="1"/>
</dbReference>
<protein>
    <recommendedName>
        <fullName evidence="4">DUF676 domain-containing protein</fullName>
    </recommendedName>
</protein>
<evidence type="ECO:0000313" key="2">
    <source>
        <dbReference type="EMBL" id="KAB5595305.1"/>
    </source>
</evidence>
<feature type="compositionally biased region" description="Basic and acidic residues" evidence="1">
    <location>
        <begin position="452"/>
        <end position="478"/>
    </location>
</feature>
<gene>
    <name evidence="2" type="ORF">CTheo_1177</name>
</gene>
<reference evidence="2 3" key="1">
    <citation type="journal article" date="2019" name="Fungal Biol. Biotechnol.">
        <title>Draft genome sequence of fastidious pathogen Ceratobasidium theobromae, which causes vascular-streak dieback in Theobroma cacao.</title>
        <authorList>
            <person name="Ali S.S."/>
            <person name="Asman A."/>
            <person name="Shao J."/>
            <person name="Firmansyah A.P."/>
            <person name="Susilo A.W."/>
            <person name="Rosmana A."/>
            <person name="McMahon P."/>
            <person name="Junaid M."/>
            <person name="Guest D."/>
            <person name="Kheng T.Y."/>
            <person name="Meinhardt L.W."/>
            <person name="Bailey B.A."/>
        </authorList>
    </citation>
    <scope>NUCLEOTIDE SEQUENCE [LARGE SCALE GENOMIC DNA]</scope>
    <source>
        <strain evidence="2 3">CT2</strain>
    </source>
</reference>
<dbReference type="Proteomes" id="UP000383932">
    <property type="component" value="Unassembled WGS sequence"/>
</dbReference>
<evidence type="ECO:0008006" key="4">
    <source>
        <dbReference type="Google" id="ProtNLM"/>
    </source>
</evidence>
<dbReference type="InterPro" id="IPR029058">
    <property type="entry name" value="AB_hydrolase_fold"/>
</dbReference>
<keyword evidence="3" id="KW-1185">Reference proteome</keyword>
<feature type="compositionally biased region" description="Low complexity" evidence="1">
    <location>
        <begin position="1"/>
        <end position="15"/>
    </location>
</feature>
<feature type="region of interest" description="Disordered" evidence="1">
    <location>
        <begin position="450"/>
        <end position="496"/>
    </location>
</feature>
<dbReference type="Gene3D" id="3.40.50.1820">
    <property type="entry name" value="alpha/beta hydrolase"/>
    <property type="match status" value="1"/>
</dbReference>
<proteinExistence type="predicted"/>
<feature type="compositionally biased region" description="Basic and acidic residues" evidence="1">
    <location>
        <begin position="22"/>
        <end position="33"/>
    </location>
</feature>
<dbReference type="SUPFAM" id="SSF53474">
    <property type="entry name" value="alpha/beta-Hydrolases"/>
    <property type="match status" value="1"/>
</dbReference>
<evidence type="ECO:0000313" key="3">
    <source>
        <dbReference type="Proteomes" id="UP000383932"/>
    </source>
</evidence>
<evidence type="ECO:0000256" key="1">
    <source>
        <dbReference type="SAM" id="MobiDB-lite"/>
    </source>
</evidence>
<accession>A0A5N5QU63</accession>
<comment type="caution">
    <text evidence="2">The sequence shown here is derived from an EMBL/GenBank/DDBJ whole genome shotgun (WGS) entry which is preliminary data.</text>
</comment>
<sequence>MSTSSSPGIDPSSVPLPLTPKAETEPPYAKENENVVQEPPTADVPSTQIKSGTSTALTVLPPPELVLCIFIHGFKGTDSTFGAFPTRVGHLVEQVLKVGRGHGEDLDKEAKPGSETLRPGNVTVECLVFPSYETKGELKEAVERFVDWLTTITVQKEVAHNLKGGSGKAKIILCGHSMGGLIAADTLLSIARWRPDKNTPLWPWIVGIITFDTPYYGLHPSVFSNSASKAAGYVSTAQQALAAFNSLRPASPKPSSQPTRAAIMAPPVNSVQHIKSSPPWTTWVPAVSGAILAGAAAGTAYWKRNEVAHYGAQVAGVGTWLRDHMQYIGNLWDEEALKERVDAIMNLVEEGGVVFYNFYTVIPPSKKYPSERTFTILPPKLSIAAQKKAFVPSHNALAADEIAAHIGMFEAQTNDGYYSLGLRAAESICAGVAVGREVGARWETILGAEGEGGSKRSIQDKENERIGAKTEAEVRKLDQGQLPPTETIPADGESKVITHALRGTADQSL</sequence>
<dbReference type="EMBL" id="SSOP01000010">
    <property type="protein sequence ID" value="KAB5595305.1"/>
    <property type="molecule type" value="Genomic_DNA"/>
</dbReference>
<dbReference type="PANTHER" id="PTHR47842">
    <property type="entry name" value="EXPRESSED PROTEIN"/>
    <property type="match status" value="1"/>
</dbReference>
<organism evidence="2 3">
    <name type="scientific">Ceratobasidium theobromae</name>
    <dbReference type="NCBI Taxonomy" id="1582974"/>
    <lineage>
        <taxon>Eukaryota</taxon>
        <taxon>Fungi</taxon>
        <taxon>Dikarya</taxon>
        <taxon>Basidiomycota</taxon>
        <taxon>Agaricomycotina</taxon>
        <taxon>Agaricomycetes</taxon>
        <taxon>Cantharellales</taxon>
        <taxon>Ceratobasidiaceae</taxon>
        <taxon>Ceratobasidium</taxon>
    </lineage>
</organism>